<gene>
    <name evidence="1" type="ORF">EH244_19495</name>
    <name evidence="2" type="ORF">EJO66_20520</name>
</gene>
<accession>A0A3P3EK71</accession>
<reference evidence="1 4" key="1">
    <citation type="submission" date="2018-11" db="EMBL/GenBank/DDBJ databases">
        <title>The genome of Variovorax sp T529.</title>
        <authorList>
            <person name="Gao J."/>
        </authorList>
    </citation>
    <scope>NUCLEOTIDE SEQUENCE [LARGE SCALE GENOMIC DNA]</scope>
    <source>
        <strain evidence="1 4">T529</strain>
    </source>
</reference>
<dbReference type="RefSeq" id="WP_124960011.1">
    <property type="nucleotide sequence ID" value="NZ_CBFHCE010000047.1"/>
</dbReference>
<organism evidence="1 4">
    <name type="scientific">Variovorax beijingensis</name>
    <dbReference type="NCBI Taxonomy" id="2496117"/>
    <lineage>
        <taxon>Bacteria</taxon>
        <taxon>Pseudomonadati</taxon>
        <taxon>Pseudomonadota</taxon>
        <taxon>Betaproteobacteria</taxon>
        <taxon>Burkholderiales</taxon>
        <taxon>Comamonadaceae</taxon>
        <taxon>Variovorax</taxon>
    </lineage>
</organism>
<name>A0A3P3EK71_9BURK</name>
<comment type="caution">
    <text evidence="1">The sequence shown here is derived from an EMBL/GenBank/DDBJ whole genome shotgun (WGS) entry which is preliminary data.</text>
</comment>
<evidence type="ECO:0000313" key="2">
    <source>
        <dbReference type="EMBL" id="RSZ32839.1"/>
    </source>
</evidence>
<reference evidence="2 3" key="2">
    <citation type="submission" date="2018-12" db="EMBL/GenBank/DDBJ databases">
        <title>The genome sequences of strain 502.</title>
        <authorList>
            <person name="Gao J."/>
            <person name="Sun J."/>
        </authorList>
    </citation>
    <scope>NUCLEOTIDE SEQUENCE [LARGE SCALE GENOMIC DNA]</scope>
    <source>
        <strain evidence="2 3">502</strain>
    </source>
</reference>
<sequence>MPLPVVTPPEKEMLKGLARFSELARCSSGLPDMELPEGRRAFLNVLGFEQPQDDAYTSPFGDEAKAAVGHLRAGFGVSFIECEPGTGVLMHNHATVETFLCVKGRWLIEWEGQEGNGSIELGLLDFFACPVGVPRRFECLEAGSDEKVGLLLGMVEGNAPAAEFSPSAWQRIEEFKRQQAVSA</sequence>
<dbReference type="EMBL" id="RQXU01000011">
    <property type="protein sequence ID" value="RRH86794.1"/>
    <property type="molecule type" value="Genomic_DNA"/>
</dbReference>
<proteinExistence type="predicted"/>
<dbReference type="InterPro" id="IPR011051">
    <property type="entry name" value="RmlC_Cupin_sf"/>
</dbReference>
<dbReference type="EMBL" id="RXFQ01000012">
    <property type="protein sequence ID" value="RSZ32839.1"/>
    <property type="molecule type" value="Genomic_DNA"/>
</dbReference>
<dbReference type="SUPFAM" id="SSF51182">
    <property type="entry name" value="RmlC-like cupins"/>
    <property type="match status" value="1"/>
</dbReference>
<evidence type="ECO:0000313" key="4">
    <source>
        <dbReference type="Proteomes" id="UP000271590"/>
    </source>
</evidence>
<dbReference type="Gene3D" id="2.60.120.10">
    <property type="entry name" value="Jelly Rolls"/>
    <property type="match status" value="1"/>
</dbReference>
<dbReference type="Proteomes" id="UP000271590">
    <property type="component" value="Unassembled WGS sequence"/>
</dbReference>
<protein>
    <submittedName>
        <fullName evidence="1">Cupin domain-containing protein</fullName>
    </submittedName>
</protein>
<keyword evidence="3" id="KW-1185">Reference proteome</keyword>
<evidence type="ECO:0000313" key="3">
    <source>
        <dbReference type="Proteomes" id="UP000271137"/>
    </source>
</evidence>
<dbReference type="InterPro" id="IPR014710">
    <property type="entry name" value="RmlC-like_jellyroll"/>
</dbReference>
<dbReference type="Proteomes" id="UP000271137">
    <property type="component" value="Unassembled WGS sequence"/>
</dbReference>
<evidence type="ECO:0000313" key="1">
    <source>
        <dbReference type="EMBL" id="RRH86794.1"/>
    </source>
</evidence>
<dbReference type="AlphaFoldDB" id="A0A3P3EK71"/>